<dbReference type="Pfam" id="PF12816">
    <property type="entry name" value="TPR_Vps8"/>
    <property type="match status" value="1"/>
</dbReference>
<name>A0A8S9NNY5_BRACR</name>
<dbReference type="InterPro" id="IPR045111">
    <property type="entry name" value="Vps41/Vps8"/>
</dbReference>
<dbReference type="PANTHER" id="PTHR12616">
    <property type="entry name" value="VACUOLAR PROTEIN SORTING VPS41"/>
    <property type="match status" value="1"/>
</dbReference>
<evidence type="ECO:0000259" key="5">
    <source>
        <dbReference type="PROSITE" id="PS50089"/>
    </source>
</evidence>
<keyword evidence="3" id="KW-0862">Zinc</keyword>
<reference evidence="6" key="1">
    <citation type="submission" date="2019-12" db="EMBL/GenBank/DDBJ databases">
        <title>Genome sequencing and annotation of Brassica cretica.</title>
        <authorList>
            <person name="Studholme D.J."/>
            <person name="Sarris P."/>
        </authorList>
    </citation>
    <scope>NUCLEOTIDE SEQUENCE</scope>
    <source>
        <strain evidence="6">PFS-109/04</strain>
        <tissue evidence="6">Leaf</tissue>
    </source>
</reference>
<dbReference type="InterPro" id="IPR001841">
    <property type="entry name" value="Znf_RING"/>
</dbReference>
<feature type="domain" description="RING-type" evidence="5">
    <location>
        <begin position="649"/>
        <end position="697"/>
    </location>
</feature>
<dbReference type="Pfam" id="PF23556">
    <property type="entry name" value="TPR_Vps41"/>
    <property type="match status" value="1"/>
</dbReference>
<evidence type="ECO:0000256" key="1">
    <source>
        <dbReference type="ARBA" id="ARBA00022448"/>
    </source>
</evidence>
<dbReference type="GO" id="GO:0005770">
    <property type="term" value="C:late endosome"/>
    <property type="evidence" value="ECO:0007669"/>
    <property type="project" value="TreeGrafter"/>
</dbReference>
<dbReference type="PROSITE" id="PS50236">
    <property type="entry name" value="CHCR"/>
    <property type="match status" value="1"/>
</dbReference>
<keyword evidence="1" id="KW-0813">Transport</keyword>
<dbReference type="PROSITE" id="PS50089">
    <property type="entry name" value="ZF_RING_2"/>
    <property type="match status" value="1"/>
</dbReference>
<organism evidence="6 7">
    <name type="scientific">Brassica cretica</name>
    <name type="common">Mustard</name>
    <dbReference type="NCBI Taxonomy" id="69181"/>
    <lineage>
        <taxon>Eukaryota</taxon>
        <taxon>Viridiplantae</taxon>
        <taxon>Streptophyta</taxon>
        <taxon>Embryophyta</taxon>
        <taxon>Tracheophyta</taxon>
        <taxon>Spermatophyta</taxon>
        <taxon>Magnoliopsida</taxon>
        <taxon>eudicotyledons</taxon>
        <taxon>Gunneridae</taxon>
        <taxon>Pentapetalae</taxon>
        <taxon>rosids</taxon>
        <taxon>malvids</taxon>
        <taxon>Brassicales</taxon>
        <taxon>Brassicaceae</taxon>
        <taxon>Brassiceae</taxon>
        <taxon>Brassica</taxon>
    </lineage>
</organism>
<keyword evidence="3" id="KW-0479">Metal-binding</keyword>
<evidence type="ECO:0000256" key="2">
    <source>
        <dbReference type="ARBA" id="ARBA00022927"/>
    </source>
</evidence>
<evidence type="ECO:0000256" key="3">
    <source>
        <dbReference type="PROSITE-ProRule" id="PRU00175"/>
    </source>
</evidence>
<sequence length="837" mass="95239">MFSENEKIVNGKEVKCNKDQNFVKIMQALVEHYSRKGWLQRIEQCVLHMDISSLDFNQVVRICREHGLYGALLYLFNKGLDDFRSPLEELLIVFRNSERQRSTAIGYRMLVYLKYCFLGLAFPPGHGTLVPTRLPSLRAELIQFLLEKSNSHESSRCVSSPRIYLNLYHLLELDTEATLDVLRYAFAESEMVDHETLLLESGEVCGYIHTIGRRYVAALESYMKEAEEPIHSFCYVNKMLSQLNGNEFTAFQSAVIDRIPELLELSREGTFFLIIDNLKDNITRIQEQLHSHPRSMFLYLKTVIEVHLSGSLDFSRLRKHEAVDSLGENTRRNIPKEAELYLEGLNNFPKFIQDNPVNVTDDMIELYLELLCKYEPKSVLRFLETFDNYRVEHCLRLCQKYGIADAAAFLLERVGDAASALSLTLSGLGEKFVALENAVTCLISELKLGANEVATLEQSTSALELKEVNDIQGVLQACIGLCQRNTPRLNPEESEILWFRFLDTFSEPLMDSYREPRTVDEVNKGTSSVKSLELCVDEIVDTIKWRIPRSNVAGTQILRKLMSQFIKEIVEGMIGYVRLPTIMSKLLSDNGTQEFGDFKLTILGMLGTYGFERRILDTAKSLIEEDTFYTMSLLKKGASHGYAPRSLLCCICNCPLTKTFSTLRVRVFNCGHATHLQCEVSESETSSSSSSSGCPVCMTKKTTQSSSKGESFYLDYGLISTVSSSTGTSQRASPYSYENEMIDHSHSQQISRFEMLTKLQKDQRLVQIESLPRLKLSPPAVYHEKVSRVSGFTPGKKKSRNIHTCFLNMIAVNLIEYPQLKFCVSLCLRRIVDEPFT</sequence>
<proteinExistence type="predicted"/>
<evidence type="ECO:0000256" key="4">
    <source>
        <dbReference type="PROSITE-ProRule" id="PRU01006"/>
    </source>
</evidence>
<dbReference type="PANTHER" id="PTHR12616:SF8">
    <property type="entry name" value="VACUOLAR PROTEIN SORTING-ASSOCIATED PROTEIN 8 HOMOLOG"/>
    <property type="match status" value="1"/>
</dbReference>
<dbReference type="AlphaFoldDB" id="A0A8S9NNY5"/>
<accession>A0A8S9NNY5</accession>
<dbReference type="EMBL" id="QGKX02001621">
    <property type="protein sequence ID" value="KAF3503617.1"/>
    <property type="molecule type" value="Genomic_DNA"/>
</dbReference>
<feature type="repeat" description="CHCR" evidence="4">
    <location>
        <begin position="311"/>
        <end position="472"/>
    </location>
</feature>
<evidence type="ECO:0000313" key="6">
    <source>
        <dbReference type="EMBL" id="KAF3503617.1"/>
    </source>
</evidence>
<comment type="caution">
    <text evidence="6">The sequence shown here is derived from an EMBL/GenBank/DDBJ whole genome shotgun (WGS) entry which is preliminary data.</text>
</comment>
<dbReference type="Proteomes" id="UP000712600">
    <property type="component" value="Unassembled WGS sequence"/>
</dbReference>
<evidence type="ECO:0000313" key="7">
    <source>
        <dbReference type="Proteomes" id="UP000712600"/>
    </source>
</evidence>
<keyword evidence="2" id="KW-0653">Protein transport</keyword>
<dbReference type="InterPro" id="IPR025941">
    <property type="entry name" value="Vps8_central_dom"/>
</dbReference>
<dbReference type="GO" id="GO:0030897">
    <property type="term" value="C:HOPS complex"/>
    <property type="evidence" value="ECO:0007669"/>
    <property type="project" value="TreeGrafter"/>
</dbReference>
<protein>
    <recommendedName>
        <fullName evidence="5">RING-type domain-containing protein</fullName>
    </recommendedName>
</protein>
<dbReference type="InterPro" id="IPR000547">
    <property type="entry name" value="Clathrin_H-chain/VPS_repeat"/>
</dbReference>
<keyword evidence="3" id="KW-0863">Zinc-finger</keyword>
<dbReference type="GO" id="GO:0006623">
    <property type="term" value="P:protein targeting to vacuole"/>
    <property type="evidence" value="ECO:0007669"/>
    <property type="project" value="InterPro"/>
</dbReference>
<dbReference type="SUPFAM" id="SSF57850">
    <property type="entry name" value="RING/U-box"/>
    <property type="match status" value="1"/>
</dbReference>
<dbReference type="GO" id="GO:0034058">
    <property type="term" value="P:endosomal vesicle fusion"/>
    <property type="evidence" value="ECO:0007669"/>
    <property type="project" value="TreeGrafter"/>
</dbReference>
<dbReference type="GO" id="GO:0008270">
    <property type="term" value="F:zinc ion binding"/>
    <property type="evidence" value="ECO:0007669"/>
    <property type="project" value="UniProtKB-KW"/>
</dbReference>
<gene>
    <name evidence="6" type="ORF">F2Q69_00039430</name>
</gene>